<proteinExistence type="predicted"/>
<dbReference type="RefSeq" id="WP_029718456.1">
    <property type="nucleotide sequence ID" value="NZ_JAAOCD010000007.1"/>
</dbReference>
<dbReference type="PANTHER" id="PTHR37953">
    <property type="entry name" value="UPF0127 PROTEIN MJ1496"/>
    <property type="match status" value="1"/>
</dbReference>
<name>A0ABX0I0Q9_9BURK</name>
<evidence type="ECO:0000313" key="3">
    <source>
        <dbReference type="Proteomes" id="UP000802098"/>
    </source>
</evidence>
<evidence type="ECO:0000313" key="2">
    <source>
        <dbReference type="EMBL" id="NHK99664.1"/>
    </source>
</evidence>
<keyword evidence="3" id="KW-1185">Reference proteome</keyword>
<reference evidence="2 3" key="1">
    <citation type="submission" date="2020-03" db="EMBL/GenBank/DDBJ databases">
        <title>Rubrivivax benzoatilyticus JA2 (sequenced after 10 years sub-culturing).</title>
        <authorList>
            <person name="Gupta D."/>
            <person name="Chintalapati S."/>
            <person name="Chintalapati V.R."/>
        </authorList>
    </citation>
    <scope>NUCLEOTIDE SEQUENCE [LARGE SCALE GENOMIC DNA]</scope>
    <source>
        <strain evidence="2 3">JA2-Mal</strain>
    </source>
</reference>
<feature type="signal peptide" evidence="1">
    <location>
        <begin position="1"/>
        <end position="30"/>
    </location>
</feature>
<feature type="chain" id="PRO_5046796173" evidence="1">
    <location>
        <begin position="31"/>
        <end position="158"/>
    </location>
</feature>
<gene>
    <name evidence="2" type="ORF">G7087_14855</name>
</gene>
<accession>A0ABX0I0Q9</accession>
<comment type="caution">
    <text evidence="2">The sequence shown here is derived from an EMBL/GenBank/DDBJ whole genome shotgun (WGS) entry which is preliminary data.</text>
</comment>
<dbReference type="Proteomes" id="UP000802098">
    <property type="component" value="Unassembled WGS sequence"/>
</dbReference>
<dbReference type="EMBL" id="JAAOCD010000007">
    <property type="protein sequence ID" value="NHK99664.1"/>
    <property type="molecule type" value="Genomic_DNA"/>
</dbReference>
<sequence>MTTYIKVYSYPRLTGVLALLVFFALRAAHAQGGPQPKLPTVPLTAGMHVIHAEVAQTPEQQATGMMFRREMGPNEGMLFFNREAGVRCFWMRNTLLPLSIAFIADDGTVVNTAEMQPQSDESHCSAKPVRFALEMRQGWFAKRGIGAGFKLRGAPFGN</sequence>
<evidence type="ECO:0000256" key="1">
    <source>
        <dbReference type="SAM" id="SignalP"/>
    </source>
</evidence>
<dbReference type="PANTHER" id="PTHR37953:SF1">
    <property type="entry name" value="UPF0127 PROTEIN MJ1496"/>
    <property type="match status" value="1"/>
</dbReference>
<protein>
    <submittedName>
        <fullName evidence="2">DUF192 domain-containing protein</fullName>
    </submittedName>
</protein>
<dbReference type="Pfam" id="PF02643">
    <property type="entry name" value="DUF192"/>
    <property type="match status" value="1"/>
</dbReference>
<dbReference type="Gene3D" id="2.60.120.1140">
    <property type="entry name" value="Protein of unknown function DUF192"/>
    <property type="match status" value="1"/>
</dbReference>
<dbReference type="InterPro" id="IPR038695">
    <property type="entry name" value="Saro_0823-like_sf"/>
</dbReference>
<organism evidence="2 3">
    <name type="scientific">Rubrivivax benzoatilyticus</name>
    <dbReference type="NCBI Taxonomy" id="316997"/>
    <lineage>
        <taxon>Bacteria</taxon>
        <taxon>Pseudomonadati</taxon>
        <taxon>Pseudomonadota</taxon>
        <taxon>Betaproteobacteria</taxon>
        <taxon>Burkholderiales</taxon>
        <taxon>Sphaerotilaceae</taxon>
        <taxon>Rubrivivax</taxon>
    </lineage>
</organism>
<dbReference type="InterPro" id="IPR003795">
    <property type="entry name" value="DUF192"/>
</dbReference>
<keyword evidence="1" id="KW-0732">Signal</keyword>